<comment type="caution">
    <text evidence="1">The sequence shown here is derived from an EMBL/GenBank/DDBJ whole genome shotgun (WGS) entry which is preliminary data.</text>
</comment>
<dbReference type="EMBL" id="DRWN01000059">
    <property type="protein sequence ID" value="HHK68895.1"/>
    <property type="molecule type" value="Genomic_DNA"/>
</dbReference>
<reference evidence="1" key="1">
    <citation type="journal article" date="2020" name="mSystems">
        <title>Genome- and Community-Level Interaction Insights into Carbon Utilization and Element Cycling Functions of Hydrothermarchaeota in Hydrothermal Sediment.</title>
        <authorList>
            <person name="Zhou Z."/>
            <person name="Liu Y."/>
            <person name="Xu W."/>
            <person name="Pan J."/>
            <person name="Luo Z.H."/>
            <person name="Li M."/>
        </authorList>
    </citation>
    <scope>NUCLEOTIDE SEQUENCE [LARGE SCALE GENOMIC DNA]</scope>
    <source>
        <strain evidence="1">SpSt-1056</strain>
    </source>
</reference>
<sequence length="89" mass="10248">MALVRCYFHRDAESVGVCCHCHRAVCVRCAKYDGHGVFCPEHNEKTYSLSFTRHYLMAIELAREAAAKGMRTMDVIESLEKQMKEFSSR</sequence>
<name>A0A7C5QP10_CALS0</name>
<evidence type="ECO:0000313" key="1">
    <source>
        <dbReference type="EMBL" id="HHK68895.1"/>
    </source>
</evidence>
<dbReference type="AlphaFoldDB" id="A0A7C5QP10"/>
<evidence type="ECO:0008006" key="2">
    <source>
        <dbReference type="Google" id="ProtNLM"/>
    </source>
</evidence>
<gene>
    <name evidence="1" type="ORF">ENM11_07075</name>
</gene>
<protein>
    <recommendedName>
        <fullName evidence="2">B box-type domain-containing protein</fullName>
    </recommendedName>
</protein>
<accession>A0A7C5QP10</accession>
<proteinExistence type="predicted"/>
<organism evidence="1">
    <name type="scientific">Caldiarchaeum subterraneum</name>
    <dbReference type="NCBI Taxonomy" id="311458"/>
    <lineage>
        <taxon>Archaea</taxon>
        <taxon>Nitrososphaerota</taxon>
        <taxon>Candidatus Caldarchaeales</taxon>
        <taxon>Candidatus Caldarchaeaceae</taxon>
        <taxon>Candidatus Caldarchaeum</taxon>
    </lineage>
</organism>